<organism evidence="1 2">
    <name type="scientific">Hyaloscypha hepaticicola</name>
    <dbReference type="NCBI Taxonomy" id="2082293"/>
    <lineage>
        <taxon>Eukaryota</taxon>
        <taxon>Fungi</taxon>
        <taxon>Dikarya</taxon>
        <taxon>Ascomycota</taxon>
        <taxon>Pezizomycotina</taxon>
        <taxon>Leotiomycetes</taxon>
        <taxon>Helotiales</taxon>
        <taxon>Hyaloscyphaceae</taxon>
        <taxon>Hyaloscypha</taxon>
    </lineage>
</organism>
<dbReference type="AlphaFoldDB" id="A0A2J6PG36"/>
<accession>A0A2J6PG36</accession>
<dbReference type="Proteomes" id="UP000235672">
    <property type="component" value="Unassembled WGS sequence"/>
</dbReference>
<gene>
    <name evidence="1" type="ORF">NA56DRAFT_712453</name>
</gene>
<keyword evidence="2" id="KW-1185">Reference proteome</keyword>
<dbReference type="EMBL" id="KZ613537">
    <property type="protein sequence ID" value="PMD12988.1"/>
    <property type="molecule type" value="Genomic_DNA"/>
</dbReference>
<sequence>MARSAFDPHAELAMFNIQIMSSLLPFTSSSLLNCCPSTLITLYLLRYVLSFKLHPTSTTPTLTTILTILRTSDSNVFAAARHNRLRFTKFLRSETSNVGPGARIDDSKQPPQILVAGTNIVCAPLETPSACDITRQGPDSQLIVFPFVCSIA</sequence>
<reference evidence="1 2" key="1">
    <citation type="submission" date="2016-05" db="EMBL/GenBank/DDBJ databases">
        <title>A degradative enzymes factory behind the ericoid mycorrhizal symbiosis.</title>
        <authorList>
            <consortium name="DOE Joint Genome Institute"/>
            <person name="Martino E."/>
            <person name="Morin E."/>
            <person name="Grelet G."/>
            <person name="Kuo A."/>
            <person name="Kohler A."/>
            <person name="Daghino S."/>
            <person name="Barry K."/>
            <person name="Choi C."/>
            <person name="Cichocki N."/>
            <person name="Clum A."/>
            <person name="Copeland A."/>
            <person name="Hainaut M."/>
            <person name="Haridas S."/>
            <person name="Labutti K."/>
            <person name="Lindquist E."/>
            <person name="Lipzen A."/>
            <person name="Khouja H.-R."/>
            <person name="Murat C."/>
            <person name="Ohm R."/>
            <person name="Olson A."/>
            <person name="Spatafora J."/>
            <person name="Veneault-Fourrey C."/>
            <person name="Henrissat B."/>
            <person name="Grigoriev I."/>
            <person name="Martin F."/>
            <person name="Perotto S."/>
        </authorList>
    </citation>
    <scope>NUCLEOTIDE SEQUENCE [LARGE SCALE GENOMIC DNA]</scope>
    <source>
        <strain evidence="1 2">UAMH 7357</strain>
    </source>
</reference>
<evidence type="ECO:0000313" key="2">
    <source>
        <dbReference type="Proteomes" id="UP000235672"/>
    </source>
</evidence>
<name>A0A2J6PG36_9HELO</name>
<proteinExistence type="predicted"/>
<evidence type="ECO:0000313" key="1">
    <source>
        <dbReference type="EMBL" id="PMD12988.1"/>
    </source>
</evidence>
<protein>
    <submittedName>
        <fullName evidence="1">Uncharacterized protein</fullName>
    </submittedName>
</protein>